<dbReference type="PANTHER" id="PTHR30448:SF0">
    <property type="entry name" value="RNASE ADAPTER PROTEIN RAPZ"/>
    <property type="match status" value="1"/>
</dbReference>
<proteinExistence type="inferred from homology"/>
<dbReference type="RefSeq" id="WP_067552591.1">
    <property type="nucleotide sequence ID" value="NZ_LPXN01000035.1"/>
</dbReference>
<name>A0A154WFK3_9PROT</name>
<dbReference type="STRING" id="580166.AUP43_04810"/>
<evidence type="ECO:0000256" key="3">
    <source>
        <dbReference type="ARBA" id="ARBA00023134"/>
    </source>
</evidence>
<keyword evidence="8" id="KW-1185">Reference proteome</keyword>
<dbReference type="Proteomes" id="UP000076400">
    <property type="component" value="Unassembled WGS sequence"/>
</dbReference>
<evidence type="ECO:0000256" key="4">
    <source>
        <dbReference type="HAMAP-Rule" id="MF_00636"/>
    </source>
</evidence>
<dbReference type="HAMAP" id="MF_00636">
    <property type="entry name" value="RapZ_like"/>
    <property type="match status" value="1"/>
</dbReference>
<evidence type="ECO:0000256" key="1">
    <source>
        <dbReference type="ARBA" id="ARBA00022741"/>
    </source>
</evidence>
<dbReference type="InterPro" id="IPR053931">
    <property type="entry name" value="RapZ_C"/>
</dbReference>
<dbReference type="GO" id="GO:0005524">
    <property type="term" value="F:ATP binding"/>
    <property type="evidence" value="ECO:0007669"/>
    <property type="project" value="UniProtKB-UniRule"/>
</dbReference>
<feature type="domain" description="RapZ C-terminal" evidence="6">
    <location>
        <begin position="185"/>
        <end position="304"/>
    </location>
</feature>
<dbReference type="InterPro" id="IPR027417">
    <property type="entry name" value="P-loop_NTPase"/>
</dbReference>
<dbReference type="PANTHER" id="PTHR30448">
    <property type="entry name" value="RNASE ADAPTER PROTEIN RAPZ"/>
    <property type="match status" value="1"/>
</dbReference>
<dbReference type="NCBIfam" id="NF003828">
    <property type="entry name" value="PRK05416.1"/>
    <property type="match status" value="1"/>
</dbReference>
<keyword evidence="1 4" id="KW-0547">Nucleotide-binding</keyword>
<sequence length="314" mass="34911">MTDTATAPALTASHSDRIVLVTGLSGAGRTACLKALEDIGYEAIDNLPIGLLRLLIDGGCAGPAPQGGGHPRPIAIGVDIRTRDFEVERVAALIDQLRADSGPEVRLLFLDCDTEVLARRFTETRRRHPLAADRPVMDGIELERQRIAPLKERADQVIDTTALAPGDLRRRLWAEFALDPRQGVTITVESFSYREGLPREADLVFDVRFLDNPHYVDALRPLDGRHPDVAAHIERDAGFEPFFERLIAMLGPLLPRYYQEGKSYLTIAIGCTGGRHRSVYVAERLAIWLGEQGQRVILTHRDLERWASRQKSGL</sequence>
<feature type="binding site" evidence="4">
    <location>
        <begin position="79"/>
        <end position="82"/>
    </location>
    <ligand>
        <name>GTP</name>
        <dbReference type="ChEBI" id="CHEBI:37565"/>
    </ligand>
</feature>
<comment type="caution">
    <text evidence="7">The sequence shown here is derived from an EMBL/GenBank/DDBJ whole genome shotgun (WGS) entry which is preliminary data.</text>
</comment>
<dbReference type="SUPFAM" id="SSF52540">
    <property type="entry name" value="P-loop containing nucleoside triphosphate hydrolases"/>
    <property type="match status" value="1"/>
</dbReference>
<dbReference type="OrthoDB" id="9784461at2"/>
<evidence type="ECO:0000313" key="8">
    <source>
        <dbReference type="Proteomes" id="UP000076400"/>
    </source>
</evidence>
<evidence type="ECO:0000313" key="7">
    <source>
        <dbReference type="EMBL" id="KZD12297.1"/>
    </source>
</evidence>
<gene>
    <name evidence="7" type="ORF">AUP43_04810</name>
</gene>
<protein>
    <submittedName>
        <fullName evidence="7">Nucleotide-binding protein</fullName>
    </submittedName>
</protein>
<organism evidence="7 8">
    <name type="scientific">Oceanibaculum pacificum</name>
    <dbReference type="NCBI Taxonomy" id="580166"/>
    <lineage>
        <taxon>Bacteria</taxon>
        <taxon>Pseudomonadati</taxon>
        <taxon>Pseudomonadota</taxon>
        <taxon>Alphaproteobacteria</taxon>
        <taxon>Rhodospirillales</taxon>
        <taxon>Oceanibaculaceae</taxon>
        <taxon>Oceanibaculum</taxon>
    </lineage>
</organism>
<evidence type="ECO:0000259" key="6">
    <source>
        <dbReference type="Pfam" id="PF22740"/>
    </source>
</evidence>
<evidence type="ECO:0000256" key="2">
    <source>
        <dbReference type="ARBA" id="ARBA00022840"/>
    </source>
</evidence>
<dbReference type="Pfam" id="PF22740">
    <property type="entry name" value="PapZ_C"/>
    <property type="match status" value="1"/>
</dbReference>
<keyword evidence="2 4" id="KW-0067">ATP-binding</keyword>
<dbReference type="InterPro" id="IPR005337">
    <property type="entry name" value="RapZ-like"/>
</dbReference>
<accession>A0A154WFK3</accession>
<feature type="domain" description="RapZ-like N-terminal" evidence="5">
    <location>
        <begin position="18"/>
        <end position="177"/>
    </location>
</feature>
<dbReference type="PIRSF" id="PIRSF005052">
    <property type="entry name" value="P-loopkin"/>
    <property type="match status" value="1"/>
</dbReference>
<dbReference type="InterPro" id="IPR053930">
    <property type="entry name" value="RapZ-like_N"/>
</dbReference>
<feature type="binding site" evidence="4">
    <location>
        <begin position="23"/>
        <end position="30"/>
    </location>
    <ligand>
        <name>ATP</name>
        <dbReference type="ChEBI" id="CHEBI:30616"/>
    </ligand>
</feature>
<dbReference type="AlphaFoldDB" id="A0A154WFK3"/>
<dbReference type="EMBL" id="LPXN01000035">
    <property type="protein sequence ID" value="KZD12297.1"/>
    <property type="molecule type" value="Genomic_DNA"/>
</dbReference>
<dbReference type="GO" id="GO:0005525">
    <property type="term" value="F:GTP binding"/>
    <property type="evidence" value="ECO:0007669"/>
    <property type="project" value="UniProtKB-UniRule"/>
</dbReference>
<keyword evidence="3 4" id="KW-0342">GTP-binding</keyword>
<dbReference type="Pfam" id="PF03668">
    <property type="entry name" value="RapZ-like_N"/>
    <property type="match status" value="1"/>
</dbReference>
<evidence type="ECO:0000259" key="5">
    <source>
        <dbReference type="Pfam" id="PF03668"/>
    </source>
</evidence>
<reference evidence="7 8" key="1">
    <citation type="submission" date="2015-12" db="EMBL/GenBank/DDBJ databases">
        <title>Genome sequence of Oceanibaculum pacificum MCCC 1A02656.</title>
        <authorList>
            <person name="Lu L."/>
            <person name="Lai Q."/>
            <person name="Shao Z."/>
            <person name="Qian P."/>
        </authorList>
    </citation>
    <scope>NUCLEOTIDE SEQUENCE [LARGE SCALE GENOMIC DNA]</scope>
    <source>
        <strain evidence="7 8">MCCC 1A02656</strain>
    </source>
</reference>